<feature type="domain" description="Glycosyltransferase 2-like" evidence="4">
    <location>
        <begin position="5"/>
        <end position="138"/>
    </location>
</feature>
<dbReference type="InterPro" id="IPR029044">
    <property type="entry name" value="Nucleotide-diphossugar_trans"/>
</dbReference>
<evidence type="ECO:0000256" key="3">
    <source>
        <dbReference type="ARBA" id="ARBA00022679"/>
    </source>
</evidence>
<keyword evidence="3 5" id="KW-0808">Transferase</keyword>
<dbReference type="Pfam" id="PF00535">
    <property type="entry name" value="Glycos_transf_2"/>
    <property type="match status" value="1"/>
</dbReference>
<reference evidence="5 6" key="1">
    <citation type="submission" date="2016-10" db="EMBL/GenBank/DDBJ databases">
        <authorList>
            <person name="de Groot N.N."/>
        </authorList>
    </citation>
    <scope>NUCLEOTIDE SEQUENCE [LARGE SCALE GENOMIC DNA]</scope>
    <source>
        <strain evidence="5 6">DSM 23142</strain>
    </source>
</reference>
<dbReference type="STRING" id="370764.SAMN04489810_3509"/>
<evidence type="ECO:0000259" key="4">
    <source>
        <dbReference type="Pfam" id="PF00535"/>
    </source>
</evidence>
<dbReference type="SUPFAM" id="SSF53448">
    <property type="entry name" value="Nucleotide-diphospho-sugar transferases"/>
    <property type="match status" value="1"/>
</dbReference>
<evidence type="ECO:0000313" key="6">
    <source>
        <dbReference type="Proteomes" id="UP000199009"/>
    </source>
</evidence>
<sequence length="286" mass="31195">MSAISVVIPAHDEATVIERALTALVDTHAEIVVVANGCSDRTAEIARDFDTDAVAATVRVLELEHGSKIKALNAGSADVSAYPVAYVDADVIVSGAVLTEIAGRMDEVGALVAAPRMIVLPSRSWWVRQYYRVWALTDYRASGHIGSGVYILSSTGRARFEEFPDVIADDLYVQRLFAPHERFTPAGLTFSVHAPGTLRALLGRNTRIAAGNQELAVRFPELTPPATSVGGARSLLSRVWRRPSLWAGFAVYTAVYLTAHRRAARLLRSRASISWNRDHTTREQTT</sequence>
<evidence type="ECO:0000313" key="5">
    <source>
        <dbReference type="EMBL" id="SDH63885.1"/>
    </source>
</evidence>
<comment type="similarity">
    <text evidence="1">Belongs to the glycosyltransferase 2 family.</text>
</comment>
<name>A0A1G8E1Z8_9MICO</name>
<dbReference type="EMBL" id="LT629692">
    <property type="protein sequence ID" value="SDH63885.1"/>
    <property type="molecule type" value="Genomic_DNA"/>
</dbReference>
<organism evidence="5 6">
    <name type="scientific">Microbacterium pygmaeum</name>
    <dbReference type="NCBI Taxonomy" id="370764"/>
    <lineage>
        <taxon>Bacteria</taxon>
        <taxon>Bacillati</taxon>
        <taxon>Actinomycetota</taxon>
        <taxon>Actinomycetes</taxon>
        <taxon>Micrococcales</taxon>
        <taxon>Microbacteriaceae</taxon>
        <taxon>Microbacterium</taxon>
    </lineage>
</organism>
<protein>
    <submittedName>
        <fullName evidence="5">Glycosyl transferase family 2</fullName>
    </submittedName>
</protein>
<gene>
    <name evidence="5" type="ORF">SAMN04489810_3509</name>
</gene>
<dbReference type="AlphaFoldDB" id="A0A1G8E1Z8"/>
<accession>A0A1G8E1Z8</accession>
<dbReference type="OrthoDB" id="9771846at2"/>
<proteinExistence type="inferred from homology"/>
<dbReference type="GO" id="GO:0016757">
    <property type="term" value="F:glycosyltransferase activity"/>
    <property type="evidence" value="ECO:0007669"/>
    <property type="project" value="UniProtKB-KW"/>
</dbReference>
<dbReference type="PANTHER" id="PTHR43630">
    <property type="entry name" value="POLY-BETA-1,6-N-ACETYL-D-GLUCOSAMINE SYNTHASE"/>
    <property type="match status" value="1"/>
</dbReference>
<dbReference type="PANTHER" id="PTHR43630:SF1">
    <property type="entry name" value="POLY-BETA-1,6-N-ACETYL-D-GLUCOSAMINE SYNTHASE"/>
    <property type="match status" value="1"/>
</dbReference>
<keyword evidence="2" id="KW-0328">Glycosyltransferase</keyword>
<dbReference type="RefSeq" id="WP_091492936.1">
    <property type="nucleotide sequence ID" value="NZ_LT629692.1"/>
</dbReference>
<dbReference type="Proteomes" id="UP000199009">
    <property type="component" value="Chromosome I"/>
</dbReference>
<evidence type="ECO:0000256" key="1">
    <source>
        <dbReference type="ARBA" id="ARBA00006739"/>
    </source>
</evidence>
<dbReference type="InterPro" id="IPR001173">
    <property type="entry name" value="Glyco_trans_2-like"/>
</dbReference>
<dbReference type="Gene3D" id="3.90.550.10">
    <property type="entry name" value="Spore Coat Polysaccharide Biosynthesis Protein SpsA, Chain A"/>
    <property type="match status" value="1"/>
</dbReference>
<evidence type="ECO:0000256" key="2">
    <source>
        <dbReference type="ARBA" id="ARBA00022676"/>
    </source>
</evidence>
<keyword evidence="6" id="KW-1185">Reference proteome</keyword>